<keyword evidence="14" id="KW-0406">Ion transport</keyword>
<feature type="transmembrane region" description="Helical" evidence="18">
    <location>
        <begin position="547"/>
        <end position="565"/>
    </location>
</feature>
<feature type="transmembrane region" description="Helical" evidence="18">
    <location>
        <begin position="522"/>
        <end position="540"/>
    </location>
</feature>
<keyword evidence="6" id="KW-0109">Calcium transport</keyword>
<evidence type="ECO:0000256" key="6">
    <source>
        <dbReference type="ARBA" id="ARBA00022568"/>
    </source>
</evidence>
<dbReference type="InterPro" id="IPR004837">
    <property type="entry name" value="NaCa_Exmemb"/>
</dbReference>
<evidence type="ECO:0000256" key="17">
    <source>
        <dbReference type="SAM" id="MobiDB-lite"/>
    </source>
</evidence>
<feature type="transmembrane region" description="Helical" evidence="18">
    <location>
        <begin position="198"/>
        <end position="215"/>
    </location>
</feature>
<dbReference type="InterPro" id="IPR004481">
    <property type="entry name" value="K/Na/Ca-exchanger"/>
</dbReference>
<comment type="subcellular location">
    <subcellularLocation>
        <location evidence="1">Membrane</location>
        <topology evidence="1">Multi-pass membrane protein</topology>
    </subcellularLocation>
</comment>
<evidence type="ECO:0000256" key="10">
    <source>
        <dbReference type="ARBA" id="ARBA00022847"/>
    </source>
</evidence>
<keyword evidence="5" id="KW-0633">Potassium transport</keyword>
<evidence type="ECO:0000256" key="11">
    <source>
        <dbReference type="ARBA" id="ARBA00022958"/>
    </source>
</evidence>
<feature type="transmembrane region" description="Helical" evidence="18">
    <location>
        <begin position="174"/>
        <end position="192"/>
    </location>
</feature>
<evidence type="ECO:0000256" key="7">
    <source>
        <dbReference type="ARBA" id="ARBA00022692"/>
    </source>
</evidence>
<dbReference type="AlphaFoldDB" id="R7U157"/>
<feature type="transmembrane region" description="Helical" evidence="18">
    <location>
        <begin position="137"/>
        <end position="162"/>
    </location>
</feature>
<dbReference type="NCBIfam" id="TIGR00367">
    <property type="entry name" value="calcium/sodium antiporter"/>
    <property type="match status" value="1"/>
</dbReference>
<evidence type="ECO:0000256" key="5">
    <source>
        <dbReference type="ARBA" id="ARBA00022538"/>
    </source>
</evidence>
<accession>R7U157</accession>
<evidence type="ECO:0000256" key="18">
    <source>
        <dbReference type="SAM" id="Phobius"/>
    </source>
</evidence>
<dbReference type="OMA" id="FLREREF"/>
<evidence type="ECO:0000256" key="13">
    <source>
        <dbReference type="ARBA" id="ARBA00023053"/>
    </source>
</evidence>
<feature type="region of interest" description="Disordered" evidence="17">
    <location>
        <begin position="306"/>
        <end position="330"/>
    </location>
</feature>
<keyword evidence="11" id="KW-0630">Potassium</keyword>
<reference evidence="22" key="1">
    <citation type="submission" date="2012-12" db="EMBL/GenBank/DDBJ databases">
        <authorList>
            <person name="Hellsten U."/>
            <person name="Grimwood J."/>
            <person name="Chapman J.A."/>
            <person name="Shapiro H."/>
            <person name="Aerts A."/>
            <person name="Otillar R.P."/>
            <person name="Terry A.Y."/>
            <person name="Boore J.L."/>
            <person name="Simakov O."/>
            <person name="Marletaz F."/>
            <person name="Cho S.-J."/>
            <person name="Edsinger-Gonzales E."/>
            <person name="Havlak P."/>
            <person name="Kuo D.-H."/>
            <person name="Larsson T."/>
            <person name="Lv J."/>
            <person name="Arendt D."/>
            <person name="Savage R."/>
            <person name="Osoegawa K."/>
            <person name="de Jong P."/>
            <person name="Lindberg D.R."/>
            <person name="Seaver E.C."/>
            <person name="Weisblat D.A."/>
            <person name="Putnam N.H."/>
            <person name="Grigoriev I.V."/>
            <person name="Rokhsar D.S."/>
        </authorList>
    </citation>
    <scope>NUCLEOTIDE SEQUENCE</scope>
    <source>
        <strain evidence="22">I ESC-2004</strain>
    </source>
</reference>
<evidence type="ECO:0000313" key="20">
    <source>
        <dbReference type="EMBL" id="ELT99617.1"/>
    </source>
</evidence>
<dbReference type="OrthoDB" id="2127281at2759"/>
<reference evidence="21" key="3">
    <citation type="submission" date="2015-06" db="UniProtKB">
        <authorList>
            <consortium name="EnsemblMetazoa"/>
        </authorList>
    </citation>
    <scope>IDENTIFICATION</scope>
</reference>
<keyword evidence="12 18" id="KW-1133">Transmembrane helix</keyword>
<evidence type="ECO:0000256" key="3">
    <source>
        <dbReference type="ARBA" id="ARBA00022448"/>
    </source>
</evidence>
<keyword evidence="4" id="KW-0050">Antiport</keyword>
<evidence type="ECO:0000256" key="4">
    <source>
        <dbReference type="ARBA" id="ARBA00022449"/>
    </source>
</evidence>
<evidence type="ECO:0000256" key="9">
    <source>
        <dbReference type="ARBA" id="ARBA00022837"/>
    </source>
</evidence>
<dbReference type="GO" id="GO:0005262">
    <property type="term" value="F:calcium channel activity"/>
    <property type="evidence" value="ECO:0007669"/>
    <property type="project" value="TreeGrafter"/>
</dbReference>
<feature type="transmembrane region" description="Helical" evidence="18">
    <location>
        <begin position="67"/>
        <end position="86"/>
    </location>
</feature>
<feature type="compositionally biased region" description="Basic and acidic residues" evidence="17">
    <location>
        <begin position="309"/>
        <end position="320"/>
    </location>
</feature>
<comment type="similarity">
    <text evidence="2">Belongs to the Ca(2+):cation antiporter (CaCA) (TC 2.A.19) family. SLC24A subfamily.</text>
</comment>
<keyword evidence="10" id="KW-0769">Symport</keyword>
<feature type="region of interest" description="Disordered" evidence="17">
    <location>
        <begin position="253"/>
        <end position="292"/>
    </location>
</feature>
<dbReference type="Proteomes" id="UP000014760">
    <property type="component" value="Unassembled WGS sequence"/>
</dbReference>
<proteinExistence type="inferred from homology"/>
<keyword evidence="9" id="KW-0106">Calcium</keyword>
<evidence type="ECO:0000256" key="14">
    <source>
        <dbReference type="ARBA" id="ARBA00023065"/>
    </source>
</evidence>
<dbReference type="GO" id="GO:0015293">
    <property type="term" value="F:symporter activity"/>
    <property type="evidence" value="ECO:0007669"/>
    <property type="project" value="UniProtKB-KW"/>
</dbReference>
<evidence type="ECO:0000259" key="19">
    <source>
        <dbReference type="Pfam" id="PF01699"/>
    </source>
</evidence>
<dbReference type="Pfam" id="PF01699">
    <property type="entry name" value="Na_Ca_ex"/>
    <property type="match status" value="2"/>
</dbReference>
<dbReference type="GO" id="GO:0005886">
    <property type="term" value="C:plasma membrane"/>
    <property type="evidence" value="ECO:0007669"/>
    <property type="project" value="TreeGrafter"/>
</dbReference>
<feature type="compositionally biased region" description="Acidic residues" evidence="17">
    <location>
        <begin position="321"/>
        <end position="330"/>
    </location>
</feature>
<dbReference type="EnsemblMetazoa" id="CapteT91934">
    <property type="protein sequence ID" value="CapteP91934"/>
    <property type="gene ID" value="CapteG91934"/>
</dbReference>
<feature type="transmembrane region" description="Helical" evidence="18">
    <location>
        <begin position="401"/>
        <end position="423"/>
    </location>
</feature>
<dbReference type="PANTHER" id="PTHR10846">
    <property type="entry name" value="SODIUM/POTASSIUM/CALCIUM EXCHANGER"/>
    <property type="match status" value="1"/>
</dbReference>
<organism evidence="20">
    <name type="scientific">Capitella teleta</name>
    <name type="common">Polychaete worm</name>
    <dbReference type="NCBI Taxonomy" id="283909"/>
    <lineage>
        <taxon>Eukaryota</taxon>
        <taxon>Metazoa</taxon>
        <taxon>Spiralia</taxon>
        <taxon>Lophotrochozoa</taxon>
        <taxon>Annelida</taxon>
        <taxon>Polychaeta</taxon>
        <taxon>Sedentaria</taxon>
        <taxon>Scolecida</taxon>
        <taxon>Capitellidae</taxon>
        <taxon>Capitella</taxon>
    </lineage>
</organism>
<dbReference type="FunFam" id="1.20.1420.30:FF:000009">
    <property type="entry name" value="sodium/potassium/calcium exchanger 5 isoform X2"/>
    <property type="match status" value="1"/>
</dbReference>
<evidence type="ECO:0000256" key="12">
    <source>
        <dbReference type="ARBA" id="ARBA00022989"/>
    </source>
</evidence>
<dbReference type="STRING" id="283909.R7U157"/>
<feature type="transmembrane region" description="Helical" evidence="18">
    <location>
        <begin position="107"/>
        <end position="131"/>
    </location>
</feature>
<evidence type="ECO:0000256" key="15">
    <source>
        <dbReference type="ARBA" id="ARBA00023136"/>
    </source>
</evidence>
<feature type="domain" description="Sodium/calcium exchanger membrane region" evidence="19">
    <location>
        <begin position="402"/>
        <end position="564"/>
    </location>
</feature>
<dbReference type="HOGENOM" id="CLU_007948_5_0_1"/>
<feature type="transmembrane region" description="Helical" evidence="18">
    <location>
        <begin position="435"/>
        <end position="458"/>
    </location>
</feature>
<keyword evidence="16" id="KW-0739">Sodium transport</keyword>
<keyword evidence="22" id="KW-1185">Reference proteome</keyword>
<dbReference type="Gene3D" id="1.20.1420.30">
    <property type="entry name" value="NCX, central ion-binding region"/>
    <property type="match status" value="2"/>
</dbReference>
<protein>
    <recommendedName>
        <fullName evidence="19">Sodium/calcium exchanger membrane region domain-containing protein</fullName>
    </recommendedName>
</protein>
<feature type="transmembrane region" description="Helical" evidence="18">
    <location>
        <begin position="227"/>
        <end position="244"/>
    </location>
</feature>
<feature type="transmembrane region" description="Helical" evidence="18">
    <location>
        <begin position="369"/>
        <end position="389"/>
    </location>
</feature>
<dbReference type="GO" id="GO:0008273">
    <property type="term" value="F:calcium, potassium:sodium antiporter activity"/>
    <property type="evidence" value="ECO:0007669"/>
    <property type="project" value="TreeGrafter"/>
</dbReference>
<keyword evidence="8" id="KW-0732">Signal</keyword>
<dbReference type="EMBL" id="AMQN01009980">
    <property type="status" value="NOT_ANNOTATED_CDS"/>
    <property type="molecule type" value="Genomic_DNA"/>
</dbReference>
<gene>
    <name evidence="20" type="ORF">CAPTEDRAFT_91934</name>
</gene>
<evidence type="ECO:0000256" key="8">
    <source>
        <dbReference type="ARBA" id="ARBA00022729"/>
    </source>
</evidence>
<evidence type="ECO:0000256" key="16">
    <source>
        <dbReference type="ARBA" id="ARBA00023201"/>
    </source>
</evidence>
<dbReference type="EMBL" id="KB306710">
    <property type="protein sequence ID" value="ELT99617.1"/>
    <property type="molecule type" value="Genomic_DNA"/>
</dbReference>
<keyword evidence="13" id="KW-0915">Sodium</keyword>
<keyword evidence="15 18" id="KW-0472">Membrane</keyword>
<reference evidence="20 22" key="2">
    <citation type="journal article" date="2013" name="Nature">
        <title>Insights into bilaterian evolution from three spiralian genomes.</title>
        <authorList>
            <person name="Simakov O."/>
            <person name="Marletaz F."/>
            <person name="Cho S.J."/>
            <person name="Edsinger-Gonzales E."/>
            <person name="Havlak P."/>
            <person name="Hellsten U."/>
            <person name="Kuo D.H."/>
            <person name="Larsson T."/>
            <person name="Lv J."/>
            <person name="Arendt D."/>
            <person name="Savage R."/>
            <person name="Osoegawa K."/>
            <person name="de Jong P."/>
            <person name="Grimwood J."/>
            <person name="Chapman J.A."/>
            <person name="Shapiro H."/>
            <person name="Aerts A."/>
            <person name="Otillar R.P."/>
            <person name="Terry A.Y."/>
            <person name="Boore J.L."/>
            <person name="Grigoriev I.V."/>
            <person name="Lindberg D.R."/>
            <person name="Seaver E.C."/>
            <person name="Weisblat D.A."/>
            <person name="Putnam N.H."/>
            <person name="Rokhsar D.S."/>
        </authorList>
    </citation>
    <scope>NUCLEOTIDE SEQUENCE</scope>
    <source>
        <strain evidence="20 22">I ESC-2004</strain>
    </source>
</reference>
<name>R7U157_CAPTE</name>
<feature type="domain" description="Sodium/calcium exchanger membrane region" evidence="19">
    <location>
        <begin position="73"/>
        <end position="213"/>
    </location>
</feature>
<dbReference type="PANTHER" id="PTHR10846:SF8">
    <property type="entry name" value="INNER MEMBRANE PROTEIN YRBG"/>
    <property type="match status" value="1"/>
</dbReference>
<keyword evidence="3" id="KW-0813">Transport</keyword>
<evidence type="ECO:0000256" key="1">
    <source>
        <dbReference type="ARBA" id="ARBA00004141"/>
    </source>
</evidence>
<sequence length="578" mass="63852">MPSTDLLSQKHSQCFDQRKTRHSVVFIGASGAGRYIRSTSNDSDSGGSHGPEWEQCDFEKAHTSGAWVFSHTVCIMIIFIAVAIVCDDFFVPSLEVISEKLKLSEDVAGATFMAAGSSAPELFTSVAGVVVQTDVGVGTIVGSAVFNLLVIIALTGALAGQVLHLDWRPMLRDAFFYAMSIGCFIGFAWDGYFQHYEAAILLCLYCVYITLMVFNPNLMQWLASWRCWSVPAAPLLLVAVYSTVARNPSCLHKNTSRRRRANHPVMPRKSTATEDVIRETEEDSDAANGAVNGDVKKEAFAEGNGKVDGALEAKEDGDKHEEEEEEEEEEERTMQLCPCLPCCPAVRTWPPDSTTARENGGCWNWTKLFLRWVLFIPAFPFVCLFSWTIPDCSKESNKKYFILSFAMAVLWIAILSFGMVTLVGRTGCILGVDTYIMGLVIIAIGTSIPDALSSILVARDGFGDMAVSNAIGSNVFDINLGLGLPFIIRIAIDKGVPIQLLDAAEWAHLHDGSMPIVPHVKFGFLLLLILFIALGIFFLAKFRLTKWIGITFMVIYIMFLSYAFVQELYCVRQLESYC</sequence>
<evidence type="ECO:0000313" key="21">
    <source>
        <dbReference type="EnsemblMetazoa" id="CapteP91934"/>
    </source>
</evidence>
<dbReference type="InterPro" id="IPR044880">
    <property type="entry name" value="NCX_ion-bd_dom_sf"/>
</dbReference>
<dbReference type="GO" id="GO:0006874">
    <property type="term" value="P:intracellular calcium ion homeostasis"/>
    <property type="evidence" value="ECO:0007669"/>
    <property type="project" value="TreeGrafter"/>
</dbReference>
<evidence type="ECO:0000256" key="2">
    <source>
        <dbReference type="ARBA" id="ARBA00005364"/>
    </source>
</evidence>
<keyword evidence="7 18" id="KW-0812">Transmembrane</keyword>
<evidence type="ECO:0000313" key="22">
    <source>
        <dbReference type="Proteomes" id="UP000014760"/>
    </source>
</evidence>